<sequence length="139" mass="15904">MPSRGISIRAMESIRHGVIEMQWNEVLEETEKSKAFFQIYEGAVCIHQGKDYMVKELDISEKIALCYEAIFNVIPFEDGIMTFPVTMFGLVSIMTFPLKMLIWWPEMSYRRLFRCTSAWSSSRCGAFSHTVDVDAAVAG</sequence>
<proteinExistence type="predicted"/>
<dbReference type="AlphaFoldDB" id="A0A6N2NHP3"/>
<evidence type="ECO:0000256" key="1">
    <source>
        <dbReference type="SAM" id="Phobius"/>
    </source>
</evidence>
<gene>
    <name evidence="2" type="ORF">SVIM_LOCUS459156</name>
</gene>
<dbReference type="GO" id="GO:0005634">
    <property type="term" value="C:nucleus"/>
    <property type="evidence" value="ECO:0007669"/>
    <property type="project" value="TreeGrafter"/>
</dbReference>
<keyword evidence="1" id="KW-1133">Transmembrane helix</keyword>
<organism evidence="2">
    <name type="scientific">Salix viminalis</name>
    <name type="common">Common osier</name>
    <name type="synonym">Basket willow</name>
    <dbReference type="NCBI Taxonomy" id="40686"/>
    <lineage>
        <taxon>Eukaryota</taxon>
        <taxon>Viridiplantae</taxon>
        <taxon>Streptophyta</taxon>
        <taxon>Embryophyta</taxon>
        <taxon>Tracheophyta</taxon>
        <taxon>Spermatophyta</taxon>
        <taxon>Magnoliopsida</taxon>
        <taxon>eudicotyledons</taxon>
        <taxon>Gunneridae</taxon>
        <taxon>Pentapetalae</taxon>
        <taxon>rosids</taxon>
        <taxon>fabids</taxon>
        <taxon>Malpighiales</taxon>
        <taxon>Salicaceae</taxon>
        <taxon>Saliceae</taxon>
        <taxon>Salix</taxon>
    </lineage>
</organism>
<dbReference type="EMBL" id="CAADRP010002109">
    <property type="protein sequence ID" value="VFU61363.1"/>
    <property type="molecule type" value="Genomic_DNA"/>
</dbReference>
<keyword evidence="1" id="KW-0812">Transmembrane</keyword>
<dbReference type="GO" id="GO:0043138">
    <property type="term" value="F:3'-5' DNA helicase activity"/>
    <property type="evidence" value="ECO:0007669"/>
    <property type="project" value="TreeGrafter"/>
</dbReference>
<evidence type="ECO:0000313" key="2">
    <source>
        <dbReference type="EMBL" id="VFU61363.1"/>
    </source>
</evidence>
<reference evidence="2" key="1">
    <citation type="submission" date="2019-03" db="EMBL/GenBank/DDBJ databases">
        <authorList>
            <person name="Mank J."/>
            <person name="Almeida P."/>
        </authorList>
    </citation>
    <scope>NUCLEOTIDE SEQUENCE</scope>
    <source>
        <strain evidence="2">78183</strain>
    </source>
</reference>
<dbReference type="PANTHER" id="PTHR47957:SF3">
    <property type="entry name" value="ATP-DEPENDENT HELICASE HRQ1"/>
    <property type="match status" value="1"/>
</dbReference>
<dbReference type="GO" id="GO:0006289">
    <property type="term" value="P:nucleotide-excision repair"/>
    <property type="evidence" value="ECO:0007669"/>
    <property type="project" value="TreeGrafter"/>
</dbReference>
<dbReference type="GO" id="GO:0036297">
    <property type="term" value="P:interstrand cross-link repair"/>
    <property type="evidence" value="ECO:0007669"/>
    <property type="project" value="TreeGrafter"/>
</dbReference>
<keyword evidence="1" id="KW-0472">Membrane</keyword>
<dbReference type="PANTHER" id="PTHR47957">
    <property type="entry name" value="ATP-DEPENDENT HELICASE HRQ1"/>
    <property type="match status" value="1"/>
</dbReference>
<accession>A0A6N2NHP3</accession>
<feature type="transmembrane region" description="Helical" evidence="1">
    <location>
        <begin position="81"/>
        <end position="104"/>
    </location>
</feature>
<name>A0A6N2NHP3_SALVM</name>
<protein>
    <submittedName>
        <fullName evidence="2">Uncharacterized protein</fullName>
    </submittedName>
</protein>